<dbReference type="AlphaFoldDB" id="A0A1G2QGG5"/>
<dbReference type="InterPro" id="IPR051010">
    <property type="entry name" value="BCAA_transport"/>
</dbReference>
<evidence type="ECO:0000259" key="4">
    <source>
        <dbReference type="Pfam" id="PF13458"/>
    </source>
</evidence>
<dbReference type="InterPro" id="IPR028081">
    <property type="entry name" value="Leu-bd"/>
</dbReference>
<dbReference type="InterPro" id="IPR028082">
    <property type="entry name" value="Peripla_BP_I"/>
</dbReference>
<dbReference type="EMBL" id="MHTK01000006">
    <property type="protein sequence ID" value="OHA59587.1"/>
    <property type="molecule type" value="Genomic_DNA"/>
</dbReference>
<evidence type="ECO:0000313" key="5">
    <source>
        <dbReference type="EMBL" id="OHA59587.1"/>
    </source>
</evidence>
<dbReference type="SUPFAM" id="SSF53822">
    <property type="entry name" value="Periplasmic binding protein-like I"/>
    <property type="match status" value="1"/>
</dbReference>
<dbReference type="STRING" id="1802439.A2589_01865"/>
<proteinExistence type="inferred from homology"/>
<reference evidence="5 6" key="1">
    <citation type="journal article" date="2016" name="Nat. Commun.">
        <title>Thousands of microbial genomes shed light on interconnected biogeochemical processes in an aquifer system.</title>
        <authorList>
            <person name="Anantharaman K."/>
            <person name="Brown C.T."/>
            <person name="Hug L.A."/>
            <person name="Sharon I."/>
            <person name="Castelle C.J."/>
            <person name="Probst A.J."/>
            <person name="Thomas B.C."/>
            <person name="Singh A."/>
            <person name="Wilkins M.J."/>
            <person name="Karaoz U."/>
            <person name="Brodie E.L."/>
            <person name="Williams K.H."/>
            <person name="Hubbard S.S."/>
            <person name="Banfield J.F."/>
        </authorList>
    </citation>
    <scope>NUCLEOTIDE SEQUENCE [LARGE SCALE GENOMIC DNA]</scope>
</reference>
<evidence type="ECO:0000256" key="2">
    <source>
        <dbReference type="ARBA" id="ARBA00022729"/>
    </source>
</evidence>
<evidence type="ECO:0000256" key="3">
    <source>
        <dbReference type="SAM" id="Phobius"/>
    </source>
</evidence>
<keyword evidence="3" id="KW-1133">Transmembrane helix</keyword>
<keyword evidence="3" id="KW-0812">Transmembrane</keyword>
<keyword evidence="2" id="KW-0732">Signal</keyword>
<dbReference type="Pfam" id="PF13458">
    <property type="entry name" value="Peripla_BP_6"/>
    <property type="match status" value="1"/>
</dbReference>
<protein>
    <recommendedName>
        <fullName evidence="4">Leucine-binding protein domain-containing protein</fullName>
    </recommendedName>
</protein>
<accession>A0A1G2QGG5</accession>
<comment type="similarity">
    <text evidence="1">Belongs to the leucine-binding protein family.</text>
</comment>
<feature type="domain" description="Leucine-binding protein" evidence="4">
    <location>
        <begin position="36"/>
        <end position="356"/>
    </location>
</feature>
<dbReference type="PANTHER" id="PTHR30483:SF6">
    <property type="entry name" value="PERIPLASMIC BINDING PROTEIN OF ABC TRANSPORTER FOR NATURAL AMINO ACIDS"/>
    <property type="match status" value="1"/>
</dbReference>
<gene>
    <name evidence="5" type="ORF">A2589_01865</name>
</gene>
<evidence type="ECO:0000313" key="6">
    <source>
        <dbReference type="Proteomes" id="UP000177838"/>
    </source>
</evidence>
<feature type="transmembrane region" description="Helical" evidence="3">
    <location>
        <begin position="5"/>
        <end position="23"/>
    </location>
</feature>
<keyword evidence="3" id="KW-0472">Membrane</keyword>
<evidence type="ECO:0000256" key="1">
    <source>
        <dbReference type="ARBA" id="ARBA00010062"/>
    </source>
</evidence>
<dbReference type="Gene3D" id="3.40.50.2300">
    <property type="match status" value="2"/>
</dbReference>
<name>A0A1G2QGG5_9BACT</name>
<organism evidence="5 6">
    <name type="scientific">Candidatus Vogelbacteria bacterium RIFOXYD1_FULL_46_19</name>
    <dbReference type="NCBI Taxonomy" id="1802439"/>
    <lineage>
        <taxon>Bacteria</taxon>
        <taxon>Candidatus Vogeliibacteriota</taxon>
    </lineage>
</organism>
<dbReference type="PANTHER" id="PTHR30483">
    <property type="entry name" value="LEUCINE-SPECIFIC-BINDING PROTEIN"/>
    <property type="match status" value="1"/>
</dbReference>
<dbReference type="Proteomes" id="UP000177838">
    <property type="component" value="Unassembled WGS sequence"/>
</dbReference>
<comment type="caution">
    <text evidence="5">The sequence shown here is derived from an EMBL/GenBank/DDBJ whole genome shotgun (WGS) entry which is preliminary data.</text>
</comment>
<sequence>MNNKIIITLVVVIVITLGVVWYGQKDSKANPASGEPIKIGAVYAITGPAAKYGELSVQGIRDAARYFEEITGQKVEVLVEDSAGDPKQGVSAATKLYNIDQVEVVLVGTSAVSAAIAPVAESTQKILISDAALLGLTRDKAYTFQNFMPSLASIATYINTQADWQKVAVVYINDEFGNVWSEKIKTDITSSKTVETYAFEKDTTDYRTQSLKIKQFDPQVVVVIGYGPALNQVLADLELNQIEAPRIGYLACTLPGVTSDTRFDLGGDYSYEYPLISVDRFGNWINKNSGQDNAFYTVAFENALLALSALSETNGTALEAKDYLETKAIDGLWGEVKFNSDRVVNRELVLTQINNGECVPVK</sequence>